<proteinExistence type="predicted"/>
<evidence type="ECO:0000313" key="1">
    <source>
        <dbReference type="EMBL" id="CAN0555670.1"/>
    </source>
</evidence>
<dbReference type="Proteomes" id="UP001162501">
    <property type="component" value="Chromosome 7"/>
</dbReference>
<organism evidence="1 2">
    <name type="scientific">Rangifer tarandus platyrhynchus</name>
    <name type="common">Svalbard reindeer</name>
    <dbReference type="NCBI Taxonomy" id="3082113"/>
    <lineage>
        <taxon>Eukaryota</taxon>
        <taxon>Metazoa</taxon>
        <taxon>Chordata</taxon>
        <taxon>Craniata</taxon>
        <taxon>Vertebrata</taxon>
        <taxon>Euteleostomi</taxon>
        <taxon>Mammalia</taxon>
        <taxon>Eutheria</taxon>
        <taxon>Laurasiatheria</taxon>
        <taxon>Artiodactyla</taxon>
        <taxon>Ruminantia</taxon>
        <taxon>Pecora</taxon>
        <taxon>Cervidae</taxon>
        <taxon>Odocoileinae</taxon>
        <taxon>Rangifer</taxon>
    </lineage>
</organism>
<reference evidence="1" key="2">
    <citation type="submission" date="2025-03" db="EMBL/GenBank/DDBJ databases">
        <authorList>
            <consortium name="ELIXIR-Norway"/>
            <consortium name="Elixir Norway"/>
        </authorList>
    </citation>
    <scope>NUCLEOTIDE SEQUENCE</scope>
</reference>
<accession>A0AC60A507</accession>
<name>A0AC60A507_RANTA</name>
<evidence type="ECO:0000313" key="2">
    <source>
        <dbReference type="Proteomes" id="UP001162501"/>
    </source>
</evidence>
<feature type="non-terminal residue" evidence="1">
    <location>
        <position position="100"/>
    </location>
</feature>
<sequence length="100" mass="10317">MGDAAFSQLVLQTTSGYLILHFTAHKALASTEGLGRSQVLGAAQGAPGHATHPSPSPEGPLLRAGQREEDLPVSCTFPVSPLTNTCDLRSIPGTGVYDSS</sequence>
<gene>
    <name evidence="1" type="ORF">MRATA1EN22A_LOCUS26861</name>
</gene>
<protein>
    <submittedName>
        <fullName evidence="1">Uncharacterized protein</fullName>
    </submittedName>
</protein>
<dbReference type="EMBL" id="OX596091">
    <property type="protein sequence ID" value="CAN0555670.1"/>
    <property type="molecule type" value="Genomic_DNA"/>
</dbReference>
<reference evidence="1" key="1">
    <citation type="submission" date="2023-05" db="EMBL/GenBank/DDBJ databases">
        <authorList>
            <consortium name="ELIXIR-Norway"/>
        </authorList>
    </citation>
    <scope>NUCLEOTIDE SEQUENCE</scope>
</reference>